<feature type="domain" description="BPL/LPL catalytic" evidence="6">
    <location>
        <begin position="58"/>
        <end position="257"/>
    </location>
</feature>
<evidence type="ECO:0000256" key="2">
    <source>
        <dbReference type="ARBA" id="ARBA00022741"/>
    </source>
</evidence>
<feature type="binding site" evidence="5">
    <location>
        <position position="184"/>
    </location>
    <ligand>
        <name>biotin</name>
        <dbReference type="ChEBI" id="CHEBI:57586"/>
    </ligand>
</feature>
<accession>A0A0C1U085</accession>
<keyword evidence="3 5" id="KW-0067">ATP-binding</keyword>
<feature type="binding site" evidence="5">
    <location>
        <position position="114"/>
    </location>
    <ligand>
        <name>biotin</name>
        <dbReference type="ChEBI" id="CHEBI:57586"/>
    </ligand>
</feature>
<sequence length="328" mass="36948">MKNKILKILKDNKNQFISGENLSKDFGITRAAIWKYMNALKEEGYEITSISKKGYKLVSSPDILRYEEVEEYLQTKYIGRNILHYNTIDSTNKVAKSLAIEGIEEGTVIVSEEQTIGRGRLGRSWISPKSSGIWMSIILRPNISPMMASRVTLIGAAAVHKALEEIGIDAKIKWPNDIVLNNKKLCGILTEMSGEMDKLNYIVMGIGLNVNLDEEDFSDELKNMATSLKIEKDEQVNRKELFGKILNNFEILYDEFKKHGNIESTVDICRKNSLLLGKEVRVINGSKTVIVKALDLDEDGELLVEYEDKSKGKIISGEVSVRGLYGYV</sequence>
<comment type="similarity">
    <text evidence="5">Belongs to the biotin--protein ligase family.</text>
</comment>
<dbReference type="GO" id="GO:0003677">
    <property type="term" value="F:DNA binding"/>
    <property type="evidence" value="ECO:0007669"/>
    <property type="project" value="UniProtKB-UniRule"/>
</dbReference>
<dbReference type="GO" id="GO:0005737">
    <property type="term" value="C:cytoplasm"/>
    <property type="evidence" value="ECO:0007669"/>
    <property type="project" value="TreeGrafter"/>
</dbReference>
<dbReference type="InterPro" id="IPR036388">
    <property type="entry name" value="WH-like_DNA-bd_sf"/>
</dbReference>
<dbReference type="PANTHER" id="PTHR12835">
    <property type="entry name" value="BIOTIN PROTEIN LIGASE"/>
    <property type="match status" value="1"/>
</dbReference>
<evidence type="ECO:0000313" key="7">
    <source>
        <dbReference type="EMBL" id="KIE44913.1"/>
    </source>
</evidence>
<feature type="binding site" evidence="5">
    <location>
        <begin position="118"/>
        <end position="120"/>
    </location>
    <ligand>
        <name>biotin</name>
        <dbReference type="ChEBI" id="CHEBI:57586"/>
    </ligand>
</feature>
<dbReference type="PANTHER" id="PTHR12835:SF5">
    <property type="entry name" value="BIOTIN--PROTEIN LIGASE"/>
    <property type="match status" value="1"/>
</dbReference>
<organism evidence="7 8">
    <name type="scientific">Clostridium argentinense CDC 2741</name>
    <dbReference type="NCBI Taxonomy" id="1418104"/>
    <lineage>
        <taxon>Bacteria</taxon>
        <taxon>Bacillati</taxon>
        <taxon>Bacillota</taxon>
        <taxon>Clostridia</taxon>
        <taxon>Eubacteriales</taxon>
        <taxon>Clostridiaceae</taxon>
        <taxon>Clostridium</taxon>
    </lineage>
</organism>
<evidence type="ECO:0000256" key="4">
    <source>
        <dbReference type="ARBA" id="ARBA00023267"/>
    </source>
</evidence>
<dbReference type="SUPFAM" id="SSF55681">
    <property type="entry name" value="Class II aaRS and biotin synthetases"/>
    <property type="match status" value="1"/>
</dbReference>
<dbReference type="InterPro" id="IPR004408">
    <property type="entry name" value="Biotin_CoA_COase_ligase"/>
</dbReference>
<dbReference type="InterPro" id="IPR004143">
    <property type="entry name" value="BPL_LPL_catalytic"/>
</dbReference>
<dbReference type="Pfam" id="PF02237">
    <property type="entry name" value="BPL_C"/>
    <property type="match status" value="1"/>
</dbReference>
<dbReference type="GO" id="GO:0009249">
    <property type="term" value="P:protein lipoylation"/>
    <property type="evidence" value="ECO:0007669"/>
    <property type="project" value="UniProtKB-ARBA"/>
</dbReference>
<dbReference type="SUPFAM" id="SSF50037">
    <property type="entry name" value="C-terminal domain of transcriptional repressors"/>
    <property type="match status" value="1"/>
</dbReference>
<dbReference type="OrthoDB" id="9807064at2"/>
<dbReference type="InterPro" id="IPR003142">
    <property type="entry name" value="BPL_C"/>
</dbReference>
<dbReference type="Pfam" id="PF08279">
    <property type="entry name" value="HTH_11"/>
    <property type="match status" value="1"/>
</dbReference>
<gene>
    <name evidence="5" type="primary">birA</name>
    <name evidence="7" type="ORF">U732_600</name>
</gene>
<dbReference type="GO" id="GO:0004077">
    <property type="term" value="F:biotin--[biotin carboxyl-carrier protein] ligase activity"/>
    <property type="evidence" value="ECO:0007669"/>
    <property type="project" value="UniProtKB-UniRule"/>
</dbReference>
<dbReference type="Gene3D" id="3.30.930.10">
    <property type="entry name" value="Bira Bifunctional Protein, Domain 2"/>
    <property type="match status" value="1"/>
</dbReference>
<dbReference type="AlphaFoldDB" id="A0A0C1U085"/>
<proteinExistence type="inferred from homology"/>
<dbReference type="InterPro" id="IPR030855">
    <property type="entry name" value="Bifunct_BirA"/>
</dbReference>
<dbReference type="HAMAP" id="MF_00978">
    <property type="entry name" value="Bifunct_BirA"/>
    <property type="match status" value="1"/>
</dbReference>
<dbReference type="Proteomes" id="UP000031366">
    <property type="component" value="Unassembled WGS sequence"/>
</dbReference>
<dbReference type="GO" id="GO:0006355">
    <property type="term" value="P:regulation of DNA-templated transcription"/>
    <property type="evidence" value="ECO:0007669"/>
    <property type="project" value="UniProtKB-UniRule"/>
</dbReference>
<keyword evidence="5" id="KW-0238">DNA-binding</keyword>
<reference evidence="7 8" key="1">
    <citation type="journal article" date="2015" name="Infect. Genet. Evol.">
        <title>Genomic sequences of six botulinum neurotoxin-producing strains representing three clostridial species illustrate the mobility and diversity of botulinum neurotoxin genes.</title>
        <authorList>
            <person name="Smith T.J."/>
            <person name="Hill K.K."/>
            <person name="Xie G."/>
            <person name="Foley B.T."/>
            <person name="Williamson C.H."/>
            <person name="Foster J.T."/>
            <person name="Johnson S.L."/>
            <person name="Chertkov O."/>
            <person name="Teshima H."/>
            <person name="Gibbons H.S."/>
            <person name="Johnsky L.A."/>
            <person name="Karavis M.A."/>
            <person name="Smith L.A."/>
        </authorList>
    </citation>
    <scope>NUCLEOTIDE SEQUENCE [LARGE SCALE GENOMIC DNA]</scope>
    <source>
        <strain evidence="7 8">CDC 2741</strain>
    </source>
</reference>
<dbReference type="EMBL" id="AYSO01000020">
    <property type="protein sequence ID" value="KIE44913.1"/>
    <property type="molecule type" value="Genomic_DNA"/>
</dbReference>
<evidence type="ECO:0000256" key="1">
    <source>
        <dbReference type="ARBA" id="ARBA00022598"/>
    </source>
</evidence>
<feature type="binding site" evidence="5">
    <location>
        <begin position="90"/>
        <end position="92"/>
    </location>
    <ligand>
        <name>biotin</name>
        <dbReference type="ChEBI" id="CHEBI:57586"/>
    </ligand>
</feature>
<keyword evidence="5" id="KW-0804">Transcription</keyword>
<dbReference type="PROSITE" id="PS51733">
    <property type="entry name" value="BPL_LPL_CATALYTIC"/>
    <property type="match status" value="1"/>
</dbReference>
<keyword evidence="8" id="KW-1185">Reference proteome</keyword>
<dbReference type="Gene3D" id="2.30.30.100">
    <property type="match status" value="1"/>
</dbReference>
<dbReference type="InterPro" id="IPR045864">
    <property type="entry name" value="aa-tRNA-synth_II/BPL/LPL"/>
</dbReference>
<evidence type="ECO:0000259" key="6">
    <source>
        <dbReference type="PROSITE" id="PS51733"/>
    </source>
</evidence>
<evidence type="ECO:0000313" key="8">
    <source>
        <dbReference type="Proteomes" id="UP000031366"/>
    </source>
</evidence>
<protein>
    <recommendedName>
        <fullName evidence="5">Bifunctional ligase/repressor BirA</fullName>
    </recommendedName>
    <alternativeName>
        <fullName evidence="5">Biotin--[acetyl-CoA-carboxylase] ligase</fullName>
        <ecNumber evidence="5">6.3.4.15</ecNumber>
    </alternativeName>
    <alternativeName>
        <fullName evidence="5">Biotin--protein ligase</fullName>
    </alternativeName>
    <alternativeName>
        <fullName evidence="5">Biotin-[acetyl-CoA carboxylase] synthetase</fullName>
    </alternativeName>
</protein>
<dbReference type="Gene3D" id="1.10.10.10">
    <property type="entry name" value="Winged helix-like DNA-binding domain superfamily/Winged helix DNA-binding domain"/>
    <property type="match status" value="1"/>
</dbReference>
<dbReference type="Pfam" id="PF03099">
    <property type="entry name" value="BPL_LplA_LipB"/>
    <property type="match status" value="1"/>
</dbReference>
<comment type="catalytic activity">
    <reaction evidence="5">
        <text>biotin + L-lysyl-[protein] + ATP = N(6)-biotinyl-L-lysyl-[protein] + AMP + diphosphate + H(+)</text>
        <dbReference type="Rhea" id="RHEA:11756"/>
        <dbReference type="Rhea" id="RHEA-COMP:9752"/>
        <dbReference type="Rhea" id="RHEA-COMP:10505"/>
        <dbReference type="ChEBI" id="CHEBI:15378"/>
        <dbReference type="ChEBI" id="CHEBI:29969"/>
        <dbReference type="ChEBI" id="CHEBI:30616"/>
        <dbReference type="ChEBI" id="CHEBI:33019"/>
        <dbReference type="ChEBI" id="CHEBI:57586"/>
        <dbReference type="ChEBI" id="CHEBI:83144"/>
        <dbReference type="ChEBI" id="CHEBI:456215"/>
        <dbReference type="EC" id="6.3.4.15"/>
    </reaction>
</comment>
<evidence type="ECO:0000256" key="3">
    <source>
        <dbReference type="ARBA" id="ARBA00022840"/>
    </source>
</evidence>
<keyword evidence="5" id="KW-0678">Repressor</keyword>
<dbReference type="GO" id="GO:0016740">
    <property type="term" value="F:transferase activity"/>
    <property type="evidence" value="ECO:0007669"/>
    <property type="project" value="UniProtKB-ARBA"/>
</dbReference>
<dbReference type="InterPro" id="IPR008988">
    <property type="entry name" value="Transcriptional_repressor_C"/>
</dbReference>
<dbReference type="CDD" id="cd16442">
    <property type="entry name" value="BPL"/>
    <property type="match status" value="1"/>
</dbReference>
<dbReference type="RefSeq" id="WP_039636545.1">
    <property type="nucleotide sequence ID" value="NZ_AYSO01000020.1"/>
</dbReference>
<evidence type="ECO:0000256" key="5">
    <source>
        <dbReference type="HAMAP-Rule" id="MF_00978"/>
    </source>
</evidence>
<dbReference type="NCBIfam" id="TIGR00121">
    <property type="entry name" value="birA_ligase"/>
    <property type="match status" value="1"/>
</dbReference>
<feature type="DNA-binding region" description="H-T-H motif" evidence="5">
    <location>
        <begin position="19"/>
        <end position="38"/>
    </location>
</feature>
<dbReference type="EC" id="6.3.4.15" evidence="5"/>
<dbReference type="GO" id="GO:0005524">
    <property type="term" value="F:ATP binding"/>
    <property type="evidence" value="ECO:0007669"/>
    <property type="project" value="UniProtKB-UniRule"/>
</dbReference>
<name>A0A0C1U085_9CLOT</name>
<comment type="caution">
    <text evidence="7">The sequence shown here is derived from an EMBL/GenBank/DDBJ whole genome shotgun (WGS) entry which is preliminary data.</text>
</comment>
<dbReference type="InterPro" id="IPR036390">
    <property type="entry name" value="WH_DNA-bd_sf"/>
</dbReference>
<dbReference type="InterPro" id="IPR013196">
    <property type="entry name" value="HTH_11"/>
</dbReference>
<keyword evidence="1 5" id="KW-0436">Ligase</keyword>
<comment type="function">
    <text evidence="5">Acts both as a biotin--[acetyl-CoA-carboxylase] ligase and a repressor.</text>
</comment>
<dbReference type="STRING" id="29341.RSJ17_05800"/>
<keyword evidence="2 5" id="KW-0547">Nucleotide-binding</keyword>
<keyword evidence="4 5" id="KW-0092">Biotin</keyword>
<dbReference type="SUPFAM" id="SSF46785">
    <property type="entry name" value="Winged helix' DNA-binding domain"/>
    <property type="match status" value="1"/>
</dbReference>
<keyword evidence="5" id="KW-0805">Transcription regulation</keyword>